<evidence type="ECO:0000313" key="2">
    <source>
        <dbReference type="Proteomes" id="UP000824120"/>
    </source>
</evidence>
<sequence>MREVKGLLGSLNAFADGKSIELVKILERRKINIACVETRWVGQGWDVDGFKLWYSGGSRIEMEWLVIGGSTLSVISAYAPQVGLDEEAKKRFYEELDEVVRGIPNTEKIVIGGDFNGHIGATSSGFDDVHGGFGFGVRNGGGTSLLDFAKAFEKGDRGLFKDCKVIPSEYLTTQHKLLVLDLKIKRDRRRKRWVRSAGWGPSGSGDRGQHGSCFKVLGVSRGKFRGRKGDWWWNGKSNARKKRKLKIVYKMTKDMRKAKSWWKRPPSSKDGEAYFHKLLNEKRKAYQSGPTDEIPVEFWKSMGKRHRVVDRRFNVIFKTKKNAQEWRWSTMVPLYKTSGDIQNCNNYKGIKLLSHTMKIWERVVEMRRKEERPRYGVHRPKSAYDKVGECPPEGDKGHVPVEPRLRVRNVGGDSNFSQLRWAALWITLSPFLFALVMGRVDAAYSEEVPWCMLFPDDICLIDETRTELTRGWRYGDKRGVQRVQLKIRGVVTSTMMLHIGPLTKWRLASGVLCDKKIPPRLKGKFYRVVVRPALLYGRSVGGQNAYVHKMHVAEMRMLRWMCGHTRSAWSETGWFGHVKRRAPDALRRCEVMVVEAAEGRGRPKKYWEEVSRARVLFSLQGYGLLALSRLSLMMFIASRDRITFFVNHLLFLVRVSREQPLPPRGSGKLALQTCSDALIDKDTLAL</sequence>
<gene>
    <name evidence="1" type="ORF">H5410_038661</name>
</gene>
<evidence type="ECO:0000313" key="1">
    <source>
        <dbReference type="EMBL" id="KAG5597429.1"/>
    </source>
</evidence>
<organism evidence="1 2">
    <name type="scientific">Solanum commersonii</name>
    <name type="common">Commerson's wild potato</name>
    <name type="synonym">Commerson's nightshade</name>
    <dbReference type="NCBI Taxonomy" id="4109"/>
    <lineage>
        <taxon>Eukaryota</taxon>
        <taxon>Viridiplantae</taxon>
        <taxon>Streptophyta</taxon>
        <taxon>Embryophyta</taxon>
        <taxon>Tracheophyta</taxon>
        <taxon>Spermatophyta</taxon>
        <taxon>Magnoliopsida</taxon>
        <taxon>eudicotyledons</taxon>
        <taxon>Gunneridae</taxon>
        <taxon>Pentapetalae</taxon>
        <taxon>asterids</taxon>
        <taxon>lamiids</taxon>
        <taxon>Solanales</taxon>
        <taxon>Solanaceae</taxon>
        <taxon>Solanoideae</taxon>
        <taxon>Solaneae</taxon>
        <taxon>Solanum</taxon>
    </lineage>
</organism>
<dbReference type="Proteomes" id="UP000824120">
    <property type="component" value="Chromosome 7"/>
</dbReference>
<comment type="caution">
    <text evidence="1">The sequence shown here is derived from an EMBL/GenBank/DDBJ whole genome shotgun (WGS) entry which is preliminary data.</text>
</comment>
<keyword evidence="2" id="KW-1185">Reference proteome</keyword>
<dbReference type="OrthoDB" id="1683859at2759"/>
<dbReference type="PANTHER" id="PTHR46238:SF8">
    <property type="entry name" value="ENDONUCLEASE_EXONUCLEASE_PHOSPHATASE DOMAIN-CONTAINING PROTEIN"/>
    <property type="match status" value="1"/>
</dbReference>
<dbReference type="PANTHER" id="PTHR46238">
    <property type="entry name" value="REVERSE TRANSCRIPTASE DOMAIN-CONTAINING PROTEIN"/>
    <property type="match status" value="1"/>
</dbReference>
<reference evidence="1 2" key="1">
    <citation type="submission" date="2020-09" db="EMBL/GenBank/DDBJ databases">
        <title>De no assembly of potato wild relative species, Solanum commersonii.</title>
        <authorList>
            <person name="Cho K."/>
        </authorList>
    </citation>
    <scope>NUCLEOTIDE SEQUENCE [LARGE SCALE GENOMIC DNA]</scope>
    <source>
        <strain evidence="1">LZ3.2</strain>
        <tissue evidence="1">Leaf</tissue>
    </source>
</reference>
<dbReference type="EMBL" id="JACXVP010000007">
    <property type="protein sequence ID" value="KAG5597429.1"/>
    <property type="molecule type" value="Genomic_DNA"/>
</dbReference>
<dbReference type="AlphaFoldDB" id="A0A9J5YBC1"/>
<proteinExistence type="predicted"/>
<name>A0A9J5YBC1_SOLCO</name>
<protein>
    <recommendedName>
        <fullName evidence="3">Craniofacial development protein 2-like</fullName>
    </recommendedName>
</protein>
<dbReference type="Gene3D" id="3.60.10.10">
    <property type="entry name" value="Endonuclease/exonuclease/phosphatase"/>
    <property type="match status" value="1"/>
</dbReference>
<accession>A0A9J5YBC1</accession>
<evidence type="ECO:0008006" key="3">
    <source>
        <dbReference type="Google" id="ProtNLM"/>
    </source>
</evidence>
<dbReference type="InterPro" id="IPR036691">
    <property type="entry name" value="Endo/exonu/phosph_ase_sf"/>
</dbReference>
<dbReference type="SUPFAM" id="SSF56219">
    <property type="entry name" value="DNase I-like"/>
    <property type="match status" value="1"/>
</dbReference>